<keyword evidence="1" id="KW-0677">Repeat</keyword>
<evidence type="ECO:0000259" key="2">
    <source>
        <dbReference type="Pfam" id="PF23598"/>
    </source>
</evidence>
<evidence type="ECO:0000313" key="4">
    <source>
        <dbReference type="Proteomes" id="UP000585474"/>
    </source>
</evidence>
<dbReference type="InterPro" id="IPR055414">
    <property type="entry name" value="LRR_R13L4/SHOC2-like"/>
</dbReference>
<dbReference type="Gene3D" id="3.80.10.10">
    <property type="entry name" value="Ribonuclease Inhibitor"/>
    <property type="match status" value="2"/>
</dbReference>
<sequence>MSIREATLSSNDTLSIHNSSTHSKFKCSIRSWVAHVKAKCRISKPKLLENNHNTASNTSDNDDHHDVVLALSDLISQDLDFMKEEIEKVKNYVDHVDGQINQACQNFKELQKGGSHKRELHEVKKAVAKLKSQIPSQLRIHSTTDSKPHRNSWPDINKSSDEMMQLYMEPKSERTMDSDSLLKAFSHMGDSSRHLLFCFFLFPPKAVIKRRVIIYLRISSFLTWREDFLNDILDGFIHSGFIEPVYQKYGLVPDSLRMPLSVRSALSNEAMGYVNTSKYNTGEITECWFRYFSTVLNVDNAIIDGKLLEKGTDLQSLYLGRWQSSATHHIEVADNQVLHGLKNMKKLRFLSLRGISMITELPTFILQLTSLKILDLKACHNLEVVPDGIDLLENLTDLDISECYFLENMPRSLANLSRLEVLKGFFIGDSKNNERSCTLEDLSRLHKLRKLNIYTSFKDFPEEGQLIALQKFVALQNLTISWGGCSSLGGSNGIPETRKLSNKPDLSLPSRLQKLNLQCFHWTSPPSWLRLSNMKELKKLYIRGGQLCSLDKSLKPNDSDQCTVEILCLKYLVGLKMDWEDLMILFPKLIFFHKVECPKLTNIPCNKSGVWKRQEGH</sequence>
<proteinExistence type="predicted"/>
<dbReference type="PANTHER" id="PTHR47186:SF54">
    <property type="entry name" value="DISEASE RESISTANCE RPP13-LIKE PROTEIN 4"/>
    <property type="match status" value="1"/>
</dbReference>
<dbReference type="OrthoDB" id="1110401at2759"/>
<dbReference type="Pfam" id="PF23598">
    <property type="entry name" value="LRR_14"/>
    <property type="match status" value="1"/>
</dbReference>
<comment type="caution">
    <text evidence="3">The sequence shown here is derived from an EMBL/GenBank/DDBJ whole genome shotgun (WGS) entry which is preliminary data.</text>
</comment>
<dbReference type="SUPFAM" id="SSF52058">
    <property type="entry name" value="L domain-like"/>
    <property type="match status" value="1"/>
</dbReference>
<accession>A0A7J0FYY9</accession>
<dbReference type="PANTHER" id="PTHR47186">
    <property type="entry name" value="LEUCINE-RICH REPEAT-CONTAINING PROTEIN 57"/>
    <property type="match status" value="1"/>
</dbReference>
<dbReference type="InterPro" id="IPR032675">
    <property type="entry name" value="LRR_dom_sf"/>
</dbReference>
<dbReference type="Proteomes" id="UP000585474">
    <property type="component" value="Unassembled WGS sequence"/>
</dbReference>
<name>A0A7J0FYY9_9ERIC</name>
<evidence type="ECO:0000313" key="3">
    <source>
        <dbReference type="EMBL" id="GFZ03148.1"/>
    </source>
</evidence>
<evidence type="ECO:0000256" key="1">
    <source>
        <dbReference type="ARBA" id="ARBA00022737"/>
    </source>
</evidence>
<dbReference type="EMBL" id="BJWL01000015">
    <property type="protein sequence ID" value="GFZ03148.1"/>
    <property type="molecule type" value="Genomic_DNA"/>
</dbReference>
<gene>
    <name evidence="3" type="ORF">Acr_15g0017560</name>
</gene>
<protein>
    <recommendedName>
        <fullName evidence="2">Disease resistance R13L4/SHOC-2-like LRR domain-containing protein</fullName>
    </recommendedName>
</protein>
<organism evidence="3 4">
    <name type="scientific">Actinidia rufa</name>
    <dbReference type="NCBI Taxonomy" id="165716"/>
    <lineage>
        <taxon>Eukaryota</taxon>
        <taxon>Viridiplantae</taxon>
        <taxon>Streptophyta</taxon>
        <taxon>Embryophyta</taxon>
        <taxon>Tracheophyta</taxon>
        <taxon>Spermatophyta</taxon>
        <taxon>Magnoliopsida</taxon>
        <taxon>eudicotyledons</taxon>
        <taxon>Gunneridae</taxon>
        <taxon>Pentapetalae</taxon>
        <taxon>asterids</taxon>
        <taxon>Ericales</taxon>
        <taxon>Actinidiaceae</taxon>
        <taxon>Actinidia</taxon>
    </lineage>
</organism>
<keyword evidence="4" id="KW-1185">Reference proteome</keyword>
<dbReference type="AlphaFoldDB" id="A0A7J0FYY9"/>
<reference evidence="3 4" key="1">
    <citation type="submission" date="2019-07" db="EMBL/GenBank/DDBJ databases">
        <title>De Novo Assembly of kiwifruit Actinidia rufa.</title>
        <authorList>
            <person name="Sugita-Konishi S."/>
            <person name="Sato K."/>
            <person name="Mori E."/>
            <person name="Abe Y."/>
            <person name="Kisaki G."/>
            <person name="Hamano K."/>
            <person name="Suezawa K."/>
            <person name="Otani M."/>
            <person name="Fukuda T."/>
            <person name="Manabe T."/>
            <person name="Gomi K."/>
            <person name="Tabuchi M."/>
            <person name="Akimitsu K."/>
            <person name="Kataoka I."/>
        </authorList>
    </citation>
    <scope>NUCLEOTIDE SEQUENCE [LARGE SCALE GENOMIC DNA]</scope>
    <source>
        <strain evidence="4">cv. Fuchu</strain>
    </source>
</reference>
<feature type="domain" description="Disease resistance R13L4/SHOC-2-like LRR" evidence="2">
    <location>
        <begin position="332"/>
        <end position="543"/>
    </location>
</feature>